<gene>
    <name evidence="2" type="ORF">RCOM_1316810</name>
</gene>
<evidence type="ECO:0000313" key="3">
    <source>
        <dbReference type="Proteomes" id="UP000008311"/>
    </source>
</evidence>
<dbReference type="InParanoid" id="B9RZ28"/>
<keyword evidence="3" id="KW-1185">Reference proteome</keyword>
<proteinExistence type="predicted"/>
<feature type="signal peptide" evidence="1">
    <location>
        <begin position="1"/>
        <end position="23"/>
    </location>
</feature>
<dbReference type="EMBL" id="EQ973832">
    <property type="protein sequence ID" value="EEF43530.1"/>
    <property type="molecule type" value="Genomic_DNA"/>
</dbReference>
<organism evidence="2 3">
    <name type="scientific">Ricinus communis</name>
    <name type="common">Castor bean</name>
    <dbReference type="NCBI Taxonomy" id="3988"/>
    <lineage>
        <taxon>Eukaryota</taxon>
        <taxon>Viridiplantae</taxon>
        <taxon>Streptophyta</taxon>
        <taxon>Embryophyta</taxon>
        <taxon>Tracheophyta</taxon>
        <taxon>Spermatophyta</taxon>
        <taxon>Magnoliopsida</taxon>
        <taxon>eudicotyledons</taxon>
        <taxon>Gunneridae</taxon>
        <taxon>Pentapetalae</taxon>
        <taxon>rosids</taxon>
        <taxon>fabids</taxon>
        <taxon>Malpighiales</taxon>
        <taxon>Euphorbiaceae</taxon>
        <taxon>Acalyphoideae</taxon>
        <taxon>Acalypheae</taxon>
        <taxon>Ricinus</taxon>
    </lineage>
</organism>
<sequence>MVQANAILTTLFVSLLVFTCAIALHSNPAVAGTYHAAESQQTWQRVNHGSLRGPRKHIVNPTVKHPFQVPKMPV</sequence>
<dbReference type="eggNOG" id="ENOG502SBX0">
    <property type="taxonomic scope" value="Eukaryota"/>
</dbReference>
<feature type="chain" id="PRO_5002888831" description="Transmembrane protein" evidence="1">
    <location>
        <begin position="24"/>
        <end position="74"/>
    </location>
</feature>
<protein>
    <recommendedName>
        <fullName evidence="4">Transmembrane protein</fullName>
    </recommendedName>
</protein>
<name>B9RZ28_RICCO</name>
<evidence type="ECO:0008006" key="4">
    <source>
        <dbReference type="Google" id="ProtNLM"/>
    </source>
</evidence>
<reference evidence="3" key="1">
    <citation type="journal article" date="2010" name="Nat. Biotechnol.">
        <title>Draft genome sequence of the oilseed species Ricinus communis.</title>
        <authorList>
            <person name="Chan A.P."/>
            <person name="Crabtree J."/>
            <person name="Zhao Q."/>
            <person name="Lorenzi H."/>
            <person name="Orvis J."/>
            <person name="Puiu D."/>
            <person name="Melake-Berhan A."/>
            <person name="Jones K.M."/>
            <person name="Redman J."/>
            <person name="Chen G."/>
            <person name="Cahoon E.B."/>
            <person name="Gedil M."/>
            <person name="Stanke M."/>
            <person name="Haas B.J."/>
            <person name="Wortman J.R."/>
            <person name="Fraser-Liggett C.M."/>
            <person name="Ravel J."/>
            <person name="Rabinowicz P.D."/>
        </authorList>
    </citation>
    <scope>NUCLEOTIDE SEQUENCE [LARGE SCALE GENOMIC DNA]</scope>
    <source>
        <strain evidence="3">cv. Hale</strain>
    </source>
</reference>
<keyword evidence="1" id="KW-0732">Signal</keyword>
<accession>B9RZ28</accession>
<dbReference type="Proteomes" id="UP000008311">
    <property type="component" value="Unassembled WGS sequence"/>
</dbReference>
<evidence type="ECO:0000256" key="1">
    <source>
        <dbReference type="SAM" id="SignalP"/>
    </source>
</evidence>
<dbReference type="AlphaFoldDB" id="B9RZ28"/>
<evidence type="ECO:0000313" key="2">
    <source>
        <dbReference type="EMBL" id="EEF43530.1"/>
    </source>
</evidence>